<dbReference type="Proteomes" id="UP001190700">
    <property type="component" value="Unassembled WGS sequence"/>
</dbReference>
<reference evidence="2 3" key="1">
    <citation type="journal article" date="2015" name="Genome Biol. Evol.">
        <title>Comparative Genomics of a Bacterivorous Green Alga Reveals Evolutionary Causalities and Consequences of Phago-Mixotrophic Mode of Nutrition.</title>
        <authorList>
            <person name="Burns J.A."/>
            <person name="Paasch A."/>
            <person name="Narechania A."/>
            <person name="Kim E."/>
        </authorList>
    </citation>
    <scope>NUCLEOTIDE SEQUENCE [LARGE SCALE GENOMIC DNA]</scope>
    <source>
        <strain evidence="2 3">PLY_AMNH</strain>
    </source>
</reference>
<feature type="compositionally biased region" description="Basic and acidic residues" evidence="1">
    <location>
        <begin position="20"/>
        <end position="36"/>
    </location>
</feature>
<evidence type="ECO:0000313" key="3">
    <source>
        <dbReference type="Proteomes" id="UP001190700"/>
    </source>
</evidence>
<keyword evidence="3" id="KW-1185">Reference proteome</keyword>
<accession>A0AAE0C2E5</accession>
<protein>
    <submittedName>
        <fullName evidence="2">Uncharacterized protein</fullName>
    </submittedName>
</protein>
<dbReference type="AlphaFoldDB" id="A0AAE0C2E5"/>
<name>A0AAE0C2E5_9CHLO</name>
<feature type="non-terminal residue" evidence="2">
    <location>
        <position position="131"/>
    </location>
</feature>
<comment type="caution">
    <text evidence="2">The sequence shown here is derived from an EMBL/GenBank/DDBJ whole genome shotgun (WGS) entry which is preliminary data.</text>
</comment>
<evidence type="ECO:0000256" key="1">
    <source>
        <dbReference type="SAM" id="MobiDB-lite"/>
    </source>
</evidence>
<organism evidence="2 3">
    <name type="scientific">Cymbomonas tetramitiformis</name>
    <dbReference type="NCBI Taxonomy" id="36881"/>
    <lineage>
        <taxon>Eukaryota</taxon>
        <taxon>Viridiplantae</taxon>
        <taxon>Chlorophyta</taxon>
        <taxon>Pyramimonadophyceae</taxon>
        <taxon>Pyramimonadales</taxon>
        <taxon>Pyramimonadaceae</taxon>
        <taxon>Cymbomonas</taxon>
    </lineage>
</organism>
<proteinExistence type="predicted"/>
<feature type="region of interest" description="Disordered" evidence="1">
    <location>
        <begin position="1"/>
        <end position="36"/>
    </location>
</feature>
<evidence type="ECO:0000313" key="2">
    <source>
        <dbReference type="EMBL" id="KAK3247153.1"/>
    </source>
</evidence>
<gene>
    <name evidence="2" type="ORF">CYMTET_43336</name>
</gene>
<dbReference type="EMBL" id="LGRX02029193">
    <property type="protein sequence ID" value="KAK3247153.1"/>
    <property type="molecule type" value="Genomic_DNA"/>
</dbReference>
<sequence>MEEDGQKRQGGAAQSLDALHLQDREGNTEKECTTPRDRVPSLQALCEANVMSWPFKLQDVLRIYQVADLVFANELKSKYLSFLINAFPGLKEMAGEEVLLEVLGHEIFHACQQRDLAEQAEQAKLKRIREG</sequence>